<feature type="transmembrane region" description="Helical" evidence="1">
    <location>
        <begin position="118"/>
        <end position="137"/>
    </location>
</feature>
<proteinExistence type="predicted"/>
<reference evidence="3" key="1">
    <citation type="submission" date="2016-11" db="EMBL/GenBank/DDBJ databases">
        <authorList>
            <person name="Varghese N."/>
            <person name="Submissions S."/>
        </authorList>
    </citation>
    <scope>NUCLEOTIDE SEQUENCE [LARGE SCALE GENOMIC DNA]</scope>
    <source>
        <strain evidence="3">DSM 18016</strain>
    </source>
</reference>
<dbReference type="AlphaFoldDB" id="A0A1M6PU90"/>
<sequence length="239" mass="27907">MTKCKNCGHRFEGNYCNHCGQAAKTGRINLMFLWEDIHHGILHYDKGITYSIKQLFLKPGYAIRDYIRGKRVGHFRPISLVIVLATIYALIYHLTDVNLITSDNNASIKIYNYVIEHYYWFIIATIPLFGLSTFIAFRDHNYNFPEYIIFESFKASQRLIIHTLFLSVIFFAHNSDFTRFSINILFVIDISLITWTNIQFFSRLTVFNSILKSILSYIIWLLLVFIVAVGIVLVLNIDI</sequence>
<organism evidence="2 3">
    <name type="scientific">Epilithonimonas mollis</name>
    <dbReference type="NCBI Taxonomy" id="216903"/>
    <lineage>
        <taxon>Bacteria</taxon>
        <taxon>Pseudomonadati</taxon>
        <taxon>Bacteroidota</taxon>
        <taxon>Flavobacteriia</taxon>
        <taxon>Flavobacteriales</taxon>
        <taxon>Weeksellaceae</taxon>
        <taxon>Chryseobacterium group</taxon>
        <taxon>Epilithonimonas</taxon>
    </lineage>
</organism>
<feature type="transmembrane region" description="Helical" evidence="1">
    <location>
        <begin position="78"/>
        <end position="95"/>
    </location>
</feature>
<dbReference type="InterPro" id="IPR022134">
    <property type="entry name" value="DUF3667"/>
</dbReference>
<feature type="transmembrane region" description="Helical" evidence="1">
    <location>
        <begin position="214"/>
        <end position="237"/>
    </location>
</feature>
<keyword evidence="1" id="KW-0472">Membrane</keyword>
<dbReference type="Pfam" id="PF12412">
    <property type="entry name" value="DUF3667"/>
    <property type="match status" value="1"/>
</dbReference>
<evidence type="ECO:0000313" key="3">
    <source>
        <dbReference type="Proteomes" id="UP000184498"/>
    </source>
</evidence>
<dbReference type="OrthoDB" id="7446256at2"/>
<protein>
    <recommendedName>
        <fullName evidence="4">DUF3667 domain-containing protein</fullName>
    </recommendedName>
</protein>
<evidence type="ECO:0000313" key="2">
    <source>
        <dbReference type="EMBL" id="SHK11499.1"/>
    </source>
</evidence>
<dbReference type="STRING" id="216903.SAMN05444371_1318"/>
<dbReference type="RefSeq" id="WP_072996956.1">
    <property type="nucleotide sequence ID" value="NZ_FRAM01000001.1"/>
</dbReference>
<name>A0A1M6PU90_9FLAO</name>
<keyword evidence="1" id="KW-0812">Transmembrane</keyword>
<evidence type="ECO:0000256" key="1">
    <source>
        <dbReference type="SAM" id="Phobius"/>
    </source>
</evidence>
<keyword evidence="3" id="KW-1185">Reference proteome</keyword>
<evidence type="ECO:0008006" key="4">
    <source>
        <dbReference type="Google" id="ProtNLM"/>
    </source>
</evidence>
<gene>
    <name evidence="2" type="ORF">SAMN05444371_1318</name>
</gene>
<dbReference type="Proteomes" id="UP000184498">
    <property type="component" value="Unassembled WGS sequence"/>
</dbReference>
<dbReference type="EMBL" id="FRAM01000001">
    <property type="protein sequence ID" value="SHK11499.1"/>
    <property type="molecule type" value="Genomic_DNA"/>
</dbReference>
<keyword evidence="1" id="KW-1133">Transmembrane helix</keyword>
<accession>A0A1M6PU90</accession>
<feature type="transmembrane region" description="Helical" evidence="1">
    <location>
        <begin position="180"/>
        <end position="202"/>
    </location>
</feature>